<feature type="compositionally biased region" description="Polar residues" evidence="2">
    <location>
        <begin position="1"/>
        <end position="16"/>
    </location>
</feature>
<dbReference type="InterPro" id="IPR036020">
    <property type="entry name" value="WW_dom_sf"/>
</dbReference>
<dbReference type="InterPro" id="IPR036533">
    <property type="entry name" value="BAG_dom_sf"/>
</dbReference>
<dbReference type="InterPro" id="IPR039773">
    <property type="entry name" value="BAG_chaperone_regulator"/>
</dbReference>
<dbReference type="OrthoDB" id="333905at2759"/>
<dbReference type="PANTHER" id="PTHR12329:SF5">
    <property type="entry name" value="STARVIN, ISOFORM E"/>
    <property type="match status" value="1"/>
</dbReference>
<dbReference type="RefSeq" id="XP_022292937.1">
    <property type="nucleotide sequence ID" value="XM_022437229.1"/>
</dbReference>
<keyword evidence="5" id="KW-1185">Reference proteome</keyword>
<evidence type="ECO:0000313" key="6">
    <source>
        <dbReference type="RefSeq" id="XP_022292937.1"/>
    </source>
</evidence>
<dbReference type="PROSITE" id="PS50020">
    <property type="entry name" value="WW_DOMAIN_2"/>
    <property type="match status" value="1"/>
</dbReference>
<dbReference type="PANTHER" id="PTHR12329">
    <property type="entry name" value="BCL2-ASSOCIATED ATHANOGENE"/>
    <property type="match status" value="1"/>
</dbReference>
<feature type="compositionally biased region" description="Polar residues" evidence="2">
    <location>
        <begin position="421"/>
        <end position="450"/>
    </location>
</feature>
<dbReference type="Gene3D" id="1.20.58.120">
    <property type="entry name" value="BAG domain"/>
    <property type="match status" value="1"/>
</dbReference>
<dbReference type="SUPFAM" id="SSF51045">
    <property type="entry name" value="WW domain"/>
    <property type="match status" value="1"/>
</dbReference>
<dbReference type="SMART" id="SM00456">
    <property type="entry name" value="WW"/>
    <property type="match status" value="1"/>
</dbReference>
<reference evidence="5" key="1">
    <citation type="submission" date="2024-06" db="UniProtKB">
        <authorList>
            <consortium name="RefSeq"/>
        </authorList>
    </citation>
    <scope>NUCLEOTIDE SEQUENCE [LARGE SCALE GENOMIC DNA]</scope>
</reference>
<feature type="compositionally biased region" description="Basic and acidic residues" evidence="2">
    <location>
        <begin position="408"/>
        <end position="420"/>
    </location>
</feature>
<feature type="compositionally biased region" description="Low complexity" evidence="2">
    <location>
        <begin position="134"/>
        <end position="144"/>
    </location>
</feature>
<dbReference type="SMART" id="SM00264">
    <property type="entry name" value="BAG"/>
    <property type="match status" value="1"/>
</dbReference>
<feature type="region of interest" description="Disordered" evidence="2">
    <location>
        <begin position="75"/>
        <end position="328"/>
    </location>
</feature>
<dbReference type="GO" id="GO:0005829">
    <property type="term" value="C:cytosol"/>
    <property type="evidence" value="ECO:0007669"/>
    <property type="project" value="TreeGrafter"/>
</dbReference>
<feature type="compositionally biased region" description="Basic and acidic residues" evidence="2">
    <location>
        <begin position="319"/>
        <end position="328"/>
    </location>
</feature>
<dbReference type="PROSITE" id="PS01159">
    <property type="entry name" value="WW_DOMAIN_1"/>
    <property type="match status" value="1"/>
</dbReference>
<dbReference type="Pfam" id="PF00397">
    <property type="entry name" value="WW"/>
    <property type="match status" value="1"/>
</dbReference>
<dbReference type="InterPro" id="IPR003103">
    <property type="entry name" value="BAG_domain"/>
</dbReference>
<dbReference type="InterPro" id="IPR001202">
    <property type="entry name" value="WW_dom"/>
</dbReference>
<evidence type="ECO:0000259" key="4">
    <source>
        <dbReference type="PROSITE" id="PS51035"/>
    </source>
</evidence>
<feature type="compositionally biased region" description="Pro residues" evidence="2">
    <location>
        <begin position="114"/>
        <end position="124"/>
    </location>
</feature>
<dbReference type="SUPFAM" id="SSF63491">
    <property type="entry name" value="BAG domain"/>
    <property type="match status" value="1"/>
</dbReference>
<dbReference type="Gene3D" id="2.20.70.10">
    <property type="match status" value="1"/>
</dbReference>
<evidence type="ECO:0000313" key="5">
    <source>
        <dbReference type="Proteomes" id="UP000694844"/>
    </source>
</evidence>
<organism evidence="5 6">
    <name type="scientific">Crassostrea virginica</name>
    <name type="common">Eastern oyster</name>
    <dbReference type="NCBI Taxonomy" id="6565"/>
    <lineage>
        <taxon>Eukaryota</taxon>
        <taxon>Metazoa</taxon>
        <taxon>Spiralia</taxon>
        <taxon>Lophotrochozoa</taxon>
        <taxon>Mollusca</taxon>
        <taxon>Bivalvia</taxon>
        <taxon>Autobranchia</taxon>
        <taxon>Pteriomorphia</taxon>
        <taxon>Ostreida</taxon>
        <taxon>Ostreoidea</taxon>
        <taxon>Ostreidae</taxon>
        <taxon>Crassostrea</taxon>
    </lineage>
</organism>
<feature type="compositionally biased region" description="Polar residues" evidence="2">
    <location>
        <begin position="158"/>
        <end position="179"/>
    </location>
</feature>
<dbReference type="GO" id="GO:0016020">
    <property type="term" value="C:membrane"/>
    <property type="evidence" value="ECO:0007669"/>
    <property type="project" value="TreeGrafter"/>
</dbReference>
<evidence type="ECO:0000256" key="2">
    <source>
        <dbReference type="SAM" id="MobiDB-lite"/>
    </source>
</evidence>
<feature type="compositionally biased region" description="Pro residues" evidence="2">
    <location>
        <begin position="248"/>
        <end position="260"/>
    </location>
</feature>
<dbReference type="GeneID" id="111103765"/>
<dbReference type="PROSITE" id="PS51035">
    <property type="entry name" value="BAG"/>
    <property type="match status" value="1"/>
</dbReference>
<protein>
    <submittedName>
        <fullName evidence="6">BAG family molecular chaperone regulator 3-like</fullName>
    </submittedName>
</protein>
<reference evidence="6" key="2">
    <citation type="submission" date="2025-08" db="UniProtKB">
        <authorList>
            <consortium name="RefSeq"/>
        </authorList>
    </citation>
    <scope>IDENTIFICATION</scope>
    <source>
        <tissue evidence="6">Whole sample</tissue>
    </source>
</reference>
<accession>A0A8B8AN25</accession>
<feature type="compositionally biased region" description="Low complexity" evidence="2">
    <location>
        <begin position="261"/>
        <end position="271"/>
    </location>
</feature>
<dbReference type="Proteomes" id="UP000694844">
    <property type="component" value="Chromosome 1"/>
</dbReference>
<evidence type="ECO:0000259" key="3">
    <source>
        <dbReference type="PROSITE" id="PS50020"/>
    </source>
</evidence>
<feature type="domain" description="BAG" evidence="4">
    <location>
        <begin position="327"/>
        <end position="404"/>
    </location>
</feature>
<evidence type="ECO:0000256" key="1">
    <source>
        <dbReference type="ARBA" id="ARBA00023186"/>
    </source>
</evidence>
<keyword evidence="1" id="KW-0143">Chaperone</keyword>
<gene>
    <name evidence="6" type="primary">LOC111103765</name>
</gene>
<feature type="compositionally biased region" description="Basic and acidic residues" evidence="2">
    <location>
        <begin position="289"/>
        <end position="302"/>
    </location>
</feature>
<name>A0A8B8AN25_CRAVI</name>
<dbReference type="AlphaFoldDB" id="A0A8B8AN25"/>
<dbReference type="CDD" id="cd00201">
    <property type="entry name" value="WW"/>
    <property type="match status" value="1"/>
</dbReference>
<dbReference type="GO" id="GO:0000774">
    <property type="term" value="F:adenyl-nucleotide exchange factor activity"/>
    <property type="evidence" value="ECO:0007669"/>
    <property type="project" value="TreeGrafter"/>
</dbReference>
<feature type="region of interest" description="Disordered" evidence="2">
    <location>
        <begin position="408"/>
        <end position="450"/>
    </location>
</feature>
<feature type="region of interest" description="Disordered" evidence="2">
    <location>
        <begin position="1"/>
        <end position="23"/>
    </location>
</feature>
<feature type="domain" description="WW" evidence="3">
    <location>
        <begin position="17"/>
        <end position="51"/>
    </location>
</feature>
<proteinExistence type="predicted"/>
<dbReference type="GO" id="GO:0051087">
    <property type="term" value="F:protein-folding chaperone binding"/>
    <property type="evidence" value="ECO:0007669"/>
    <property type="project" value="InterPro"/>
</dbReference>
<dbReference type="GO" id="GO:0050821">
    <property type="term" value="P:protein stabilization"/>
    <property type="evidence" value="ECO:0007669"/>
    <property type="project" value="TreeGrafter"/>
</dbReference>
<dbReference type="Pfam" id="PF02179">
    <property type="entry name" value="BAG"/>
    <property type="match status" value="1"/>
</dbReference>
<sequence>MAGRQQYGNPYSNANSDDLPPGWEALYDRNTGWPYFVDHNTKTTSWEDPRNKMRQYGFGYPDQSPFFSREIPVFHESSKPQKWTQQAGHRMGSPGRVSPKRMQSPVSVGSPKRTSPPPSMPMPQPFQGVREIPVQHVSSSQSQHPDLQGYTFYKGNPGATQGTYPQHQGYPPSSQSQGTHPAASQGGYPQQQFQQNPKPSSYQVPVYHQQGGGSMPQPQQDRSHPQGAPHQYPVPPQHYQPPQQYQSPPQPPTNQVPPPQQQQYQAKSPPQVKRQFKPAEPPKSQETAEGPREQREPSEEAGRPTAPKSGGDQMDSGPSEDKMADENLKKIESIVIEADKIKDRVNSFTGKKSDKEYKYLEEMLNRSILKLDGIEAGDNAGVRQARRAGVKDIQSFLDQLDLKAFVEEDVKKEEPNKMDSSDSNQESGQESMDTEPVNNSQEPDQSAETS</sequence>
<dbReference type="GO" id="GO:0005634">
    <property type="term" value="C:nucleus"/>
    <property type="evidence" value="ECO:0007669"/>
    <property type="project" value="TreeGrafter"/>
</dbReference>
<dbReference type="KEGG" id="cvn:111103765"/>